<dbReference type="RefSeq" id="WP_241915293.1">
    <property type="nucleotide sequence ID" value="NZ_CP093326.1"/>
</dbReference>
<keyword evidence="1" id="KW-0812">Transmembrane</keyword>
<evidence type="ECO:0000313" key="2">
    <source>
        <dbReference type="EMBL" id="UNK47568.1"/>
    </source>
</evidence>
<keyword evidence="3" id="KW-1185">Reference proteome</keyword>
<evidence type="ECO:0008006" key="4">
    <source>
        <dbReference type="Google" id="ProtNLM"/>
    </source>
</evidence>
<evidence type="ECO:0000256" key="1">
    <source>
        <dbReference type="SAM" id="Phobius"/>
    </source>
</evidence>
<reference evidence="2 3" key="1">
    <citation type="submission" date="2022-03" db="EMBL/GenBank/DDBJ databases">
        <title>Isotopic signatures of nitrous oxide derived from detoxification processes.</title>
        <authorList>
            <person name="Behrendt U."/>
            <person name="Buchen C."/>
            <person name="Well R."/>
            <person name="Ulrich A."/>
            <person name="Rohe L."/>
            <person name="Kolb S."/>
            <person name="Schloter M."/>
            <person name="Horn M.A."/>
            <person name="Augustin J."/>
        </authorList>
    </citation>
    <scope>NUCLEOTIDE SEQUENCE [LARGE SCALE GENOMIC DNA]</scope>
    <source>
        <strain evidence="2 3">S4-C24</strain>
    </source>
</reference>
<organism evidence="2 3">
    <name type="scientific">Arthrobacter sulfonylureivorans</name>
    <dbReference type="NCBI Taxonomy" id="2486855"/>
    <lineage>
        <taxon>Bacteria</taxon>
        <taxon>Bacillati</taxon>
        <taxon>Actinomycetota</taxon>
        <taxon>Actinomycetes</taxon>
        <taxon>Micrococcales</taxon>
        <taxon>Micrococcaceae</taxon>
        <taxon>Arthrobacter</taxon>
    </lineage>
</organism>
<evidence type="ECO:0000313" key="3">
    <source>
        <dbReference type="Proteomes" id="UP000829069"/>
    </source>
</evidence>
<sequence length="138" mass="14299">MPVPSSSPASRPIAILIIAAAVVLEALALLAGAALYGYGLATQTPISLAGSIFLLVLMLVFGIWLLVVGHFLFRGYRWTRAAALVWQVFVVVVAISMIQGGQFALGPVLLVAAGASFGLLLTKPVTAFLVKGAAPRAL</sequence>
<accession>A0ABY3WEE5</accession>
<gene>
    <name evidence="2" type="ORF">MNQ99_06930</name>
</gene>
<feature type="transmembrane region" description="Helical" evidence="1">
    <location>
        <begin position="48"/>
        <end position="69"/>
    </location>
</feature>
<proteinExistence type="predicted"/>
<feature type="transmembrane region" description="Helical" evidence="1">
    <location>
        <begin position="81"/>
        <end position="98"/>
    </location>
</feature>
<protein>
    <recommendedName>
        <fullName evidence="4">Histidine kinase</fullName>
    </recommendedName>
</protein>
<name>A0ABY3WEE5_9MICC</name>
<feature type="transmembrane region" description="Helical" evidence="1">
    <location>
        <begin position="104"/>
        <end position="122"/>
    </location>
</feature>
<keyword evidence="1" id="KW-1133">Transmembrane helix</keyword>
<keyword evidence="1" id="KW-0472">Membrane</keyword>
<dbReference type="Proteomes" id="UP000829069">
    <property type="component" value="Chromosome"/>
</dbReference>
<dbReference type="EMBL" id="CP093326">
    <property type="protein sequence ID" value="UNK47568.1"/>
    <property type="molecule type" value="Genomic_DNA"/>
</dbReference>
<feature type="transmembrane region" description="Helical" evidence="1">
    <location>
        <begin position="12"/>
        <end position="36"/>
    </location>
</feature>